<feature type="compositionally biased region" description="Basic residues" evidence="1">
    <location>
        <begin position="1"/>
        <end position="13"/>
    </location>
</feature>
<dbReference type="SUPFAM" id="SSF54695">
    <property type="entry name" value="POZ domain"/>
    <property type="match status" value="1"/>
</dbReference>
<gene>
    <name evidence="3" type="ORF">OHC33_001276</name>
</gene>
<feature type="compositionally biased region" description="Basic and acidic residues" evidence="1">
    <location>
        <begin position="361"/>
        <end position="374"/>
    </location>
</feature>
<protein>
    <recommendedName>
        <fullName evidence="2">BTB domain-containing protein</fullName>
    </recommendedName>
</protein>
<dbReference type="Proteomes" id="UP001316803">
    <property type="component" value="Unassembled WGS sequence"/>
</dbReference>
<accession>A0AAN8IC77</accession>
<evidence type="ECO:0000313" key="3">
    <source>
        <dbReference type="EMBL" id="KAK5958086.1"/>
    </source>
</evidence>
<organism evidence="3 4">
    <name type="scientific">Knufia fluminis</name>
    <dbReference type="NCBI Taxonomy" id="191047"/>
    <lineage>
        <taxon>Eukaryota</taxon>
        <taxon>Fungi</taxon>
        <taxon>Dikarya</taxon>
        <taxon>Ascomycota</taxon>
        <taxon>Pezizomycotina</taxon>
        <taxon>Eurotiomycetes</taxon>
        <taxon>Chaetothyriomycetidae</taxon>
        <taxon>Chaetothyriales</taxon>
        <taxon>Trichomeriaceae</taxon>
        <taxon>Knufia</taxon>
    </lineage>
</organism>
<dbReference type="InterPro" id="IPR000210">
    <property type="entry name" value="BTB/POZ_dom"/>
</dbReference>
<dbReference type="PROSITE" id="PS50097">
    <property type="entry name" value="BTB"/>
    <property type="match status" value="1"/>
</dbReference>
<feature type="region of interest" description="Disordered" evidence="1">
    <location>
        <begin position="1"/>
        <end position="28"/>
    </location>
</feature>
<evidence type="ECO:0000313" key="4">
    <source>
        <dbReference type="Proteomes" id="UP001316803"/>
    </source>
</evidence>
<dbReference type="Pfam" id="PF00651">
    <property type="entry name" value="BTB"/>
    <property type="match status" value="1"/>
</dbReference>
<feature type="region of interest" description="Disordered" evidence="1">
    <location>
        <begin position="354"/>
        <end position="374"/>
    </location>
</feature>
<dbReference type="Gene3D" id="3.30.710.10">
    <property type="entry name" value="Potassium Channel Kv1.1, Chain A"/>
    <property type="match status" value="2"/>
</dbReference>
<dbReference type="CDD" id="cd18186">
    <property type="entry name" value="BTB_POZ_ZBTB_KLHL-like"/>
    <property type="match status" value="2"/>
</dbReference>
<keyword evidence="4" id="KW-1185">Reference proteome</keyword>
<dbReference type="AlphaFoldDB" id="A0AAN8IC77"/>
<dbReference type="PANTHER" id="PTHR47843:SF5">
    <property type="entry name" value="BTB_POZ DOMAIN PROTEIN"/>
    <property type="match status" value="1"/>
</dbReference>
<sequence length="374" mass="42314">MPRTKQTAKRLRSRSPSPAAKQETQLPPGMTQAEYARLCIARSYKMAKTSGKTAPDDISSAQLSLLRDGKFSDMTVSCKGRTWKCHQSVLRLRCHFFEAACSNGFKESDTLAVNLDEDPQDGVDMMLEYLYTLQKPIHPTRAKAETVYTIADKYDLQQLRLQALDVLMNHTGMICFSWERKSEEEKADTIDWIRKESQTATINLDHDHPDGVQVMLEFLYTLEVPSFAKVSAATVYLLADKYSLLVLRKAGKRYLIQVWASRGMTLTDLPDSGKLFYLGLIRELWSWKLSDTREIKDSALEGLCSSAQHGALLQYEDFQNLLMEHKEFCLDFVTALAKAPHQAQGVMYGQEQLKGGSGDGIGRREDMLMDSRSL</sequence>
<dbReference type="PANTHER" id="PTHR47843">
    <property type="entry name" value="BTB DOMAIN-CONTAINING PROTEIN-RELATED"/>
    <property type="match status" value="1"/>
</dbReference>
<name>A0AAN8IC77_9EURO</name>
<proteinExistence type="predicted"/>
<feature type="domain" description="BTB" evidence="2">
    <location>
        <begin position="72"/>
        <end position="139"/>
    </location>
</feature>
<dbReference type="InterPro" id="IPR011333">
    <property type="entry name" value="SKP1/BTB/POZ_sf"/>
</dbReference>
<evidence type="ECO:0000256" key="1">
    <source>
        <dbReference type="SAM" id="MobiDB-lite"/>
    </source>
</evidence>
<reference evidence="3 4" key="1">
    <citation type="submission" date="2022-12" db="EMBL/GenBank/DDBJ databases">
        <title>Genomic features and morphological characterization of a novel Knufia sp. strain isolated from spacecraft assembly facility.</title>
        <authorList>
            <person name="Teixeira M."/>
            <person name="Chander A.M."/>
            <person name="Stajich J.E."/>
            <person name="Venkateswaran K."/>
        </authorList>
    </citation>
    <scope>NUCLEOTIDE SEQUENCE [LARGE SCALE GENOMIC DNA]</scope>
    <source>
        <strain evidence="3 4">FJI-L2-BK-P2</strain>
    </source>
</reference>
<dbReference type="EMBL" id="JAKLMC020000002">
    <property type="protein sequence ID" value="KAK5958086.1"/>
    <property type="molecule type" value="Genomic_DNA"/>
</dbReference>
<dbReference type="SMART" id="SM00225">
    <property type="entry name" value="BTB"/>
    <property type="match status" value="1"/>
</dbReference>
<evidence type="ECO:0000259" key="2">
    <source>
        <dbReference type="PROSITE" id="PS50097"/>
    </source>
</evidence>
<comment type="caution">
    <text evidence="3">The sequence shown here is derived from an EMBL/GenBank/DDBJ whole genome shotgun (WGS) entry which is preliminary data.</text>
</comment>